<evidence type="ECO:0000313" key="2">
    <source>
        <dbReference type="EMBL" id="NEY71367.1"/>
    </source>
</evidence>
<dbReference type="RefSeq" id="WP_163178826.1">
    <property type="nucleotide sequence ID" value="NZ_JAAIWM010000002.1"/>
</dbReference>
<evidence type="ECO:0000256" key="1">
    <source>
        <dbReference type="SAM" id="Phobius"/>
    </source>
</evidence>
<dbReference type="AlphaFoldDB" id="A0A6M0Q4R6"/>
<sequence length="79" mass="8900">MNRLFGILIISLSLLTSAVIFQNAFTNGGGPPLITIVFVLIVFMIGVWLILSGGRKEIQEEQYISNEEIEKQLEDEFNK</sequence>
<proteinExistence type="predicted"/>
<keyword evidence="1" id="KW-1133">Transmembrane helix</keyword>
<reference evidence="2 3" key="1">
    <citation type="submission" date="2020-02" db="EMBL/GenBank/DDBJ databases">
        <title>Bacillus aquiflavi sp. nov., isolated from yellow water of strong flavor Chinese baijiu in Yibin region of China.</title>
        <authorList>
            <person name="Xie J."/>
        </authorList>
    </citation>
    <scope>NUCLEOTIDE SEQUENCE [LARGE SCALE GENOMIC DNA]</scope>
    <source>
        <strain evidence="2 3">SA4</strain>
    </source>
</reference>
<name>A0A6M0Q4R6_9BACI</name>
<gene>
    <name evidence="2" type="ORF">G4D63_06375</name>
</gene>
<protein>
    <submittedName>
        <fullName evidence="2">Uncharacterized protein</fullName>
    </submittedName>
</protein>
<keyword evidence="1" id="KW-0812">Transmembrane</keyword>
<dbReference type="EMBL" id="JAAIWM010000002">
    <property type="protein sequence ID" value="NEY71367.1"/>
    <property type="molecule type" value="Genomic_DNA"/>
</dbReference>
<feature type="transmembrane region" description="Helical" evidence="1">
    <location>
        <begin position="32"/>
        <end position="51"/>
    </location>
</feature>
<keyword evidence="1" id="KW-0472">Membrane</keyword>
<comment type="caution">
    <text evidence="2">The sequence shown here is derived from an EMBL/GenBank/DDBJ whole genome shotgun (WGS) entry which is preliminary data.</text>
</comment>
<dbReference type="Proteomes" id="UP000481043">
    <property type="component" value="Unassembled WGS sequence"/>
</dbReference>
<evidence type="ECO:0000313" key="3">
    <source>
        <dbReference type="Proteomes" id="UP000481043"/>
    </source>
</evidence>
<organism evidence="2 3">
    <name type="scientific">Bacillus mesophilus</name>
    <dbReference type="NCBI Taxonomy" id="1808955"/>
    <lineage>
        <taxon>Bacteria</taxon>
        <taxon>Bacillati</taxon>
        <taxon>Bacillota</taxon>
        <taxon>Bacilli</taxon>
        <taxon>Bacillales</taxon>
        <taxon>Bacillaceae</taxon>
        <taxon>Bacillus</taxon>
    </lineage>
</organism>
<keyword evidence="3" id="KW-1185">Reference proteome</keyword>
<accession>A0A6M0Q4R6</accession>